<feature type="compositionally biased region" description="Polar residues" evidence="1">
    <location>
        <begin position="79"/>
        <end position="90"/>
    </location>
</feature>
<reference evidence="2" key="1">
    <citation type="submission" date="2020-10" db="EMBL/GenBank/DDBJ databases">
        <authorList>
            <person name="Kusch S."/>
        </authorList>
    </citation>
    <scope>NUCLEOTIDE SEQUENCE</scope>
    <source>
        <strain evidence="2">SwB9</strain>
    </source>
</reference>
<dbReference type="AlphaFoldDB" id="A0A8H2VSQ8"/>
<feature type="region of interest" description="Disordered" evidence="1">
    <location>
        <begin position="1"/>
        <end position="25"/>
    </location>
</feature>
<dbReference type="Proteomes" id="UP000624404">
    <property type="component" value="Unassembled WGS sequence"/>
</dbReference>
<dbReference type="OrthoDB" id="4156714at2759"/>
<evidence type="ECO:0000256" key="1">
    <source>
        <dbReference type="SAM" id="MobiDB-lite"/>
    </source>
</evidence>
<feature type="compositionally biased region" description="Polar residues" evidence="1">
    <location>
        <begin position="102"/>
        <end position="111"/>
    </location>
</feature>
<feature type="region of interest" description="Disordered" evidence="1">
    <location>
        <begin position="77"/>
        <end position="130"/>
    </location>
</feature>
<name>A0A8H2VSQ8_9HELO</name>
<organism evidence="2 3">
    <name type="scientific">Sclerotinia trifoliorum</name>
    <dbReference type="NCBI Taxonomy" id="28548"/>
    <lineage>
        <taxon>Eukaryota</taxon>
        <taxon>Fungi</taxon>
        <taxon>Dikarya</taxon>
        <taxon>Ascomycota</taxon>
        <taxon>Pezizomycotina</taxon>
        <taxon>Leotiomycetes</taxon>
        <taxon>Helotiales</taxon>
        <taxon>Sclerotiniaceae</taxon>
        <taxon>Sclerotinia</taxon>
    </lineage>
</organism>
<keyword evidence="3" id="KW-1185">Reference proteome</keyword>
<evidence type="ECO:0000313" key="3">
    <source>
        <dbReference type="Proteomes" id="UP000624404"/>
    </source>
</evidence>
<accession>A0A8H2VSQ8</accession>
<gene>
    <name evidence="2" type="ORF">SCLTRI_LOCUS3589</name>
</gene>
<evidence type="ECO:0000313" key="2">
    <source>
        <dbReference type="EMBL" id="CAD6443797.1"/>
    </source>
</evidence>
<sequence>MKSSISQNSESETPELASGDTDISPLVELNRHSDIRNVKTDVAHHDPVHDGHHAKGQEIVSSAWNPHSLEADIAHRNSTHNTNPTKNQEILSPAPDPRGTPQFVSTSQNIDRSGALVPPASDLPRELPKTTNHHEDLIPLFNLPVSVRRLFIGLGEEMEREDRDECSTAVRVMQEMSFKAFRTAKWLPTTSDTIKLEIHRIKRTLREWTKAAIKDDPRLGYLSTVFQGDKQVMDAFGEELSKVMVIRNNIPLEGLPERKASKVLLEALLAHHLFSNVFSPPFFFLGDWSSGLNMLYEIGHSWSPKDAHRWRSDTMRLGFPEVSKDEKVEAARLQMQTLIDQRAKIQAENFINSPANNLFDKTPELMIKLQNLYQEAGNLSYHLWTRRAVLKILTLNELNPSFDINDRMMTLHNMVKEDVENKLTGQPITLVVNPAIISYGTEDGEDYESPRIWTPAEVWLYNPLPKGPESNVGADAGVKS</sequence>
<protein>
    <submittedName>
        <fullName evidence="2">70c1f9a8-8226-42b3-a15d-2109d72ed539</fullName>
    </submittedName>
</protein>
<proteinExistence type="predicted"/>
<feature type="compositionally biased region" description="Polar residues" evidence="1">
    <location>
        <begin position="1"/>
        <end position="11"/>
    </location>
</feature>
<comment type="caution">
    <text evidence="2">The sequence shown here is derived from an EMBL/GenBank/DDBJ whole genome shotgun (WGS) entry which is preliminary data.</text>
</comment>
<dbReference type="EMBL" id="CAJHIA010000011">
    <property type="protein sequence ID" value="CAD6443797.1"/>
    <property type="molecule type" value="Genomic_DNA"/>
</dbReference>